<proteinExistence type="predicted"/>
<accession>A0A6G1KBN0</accession>
<gene>
    <name evidence="1" type="ORF">K504DRAFT_245986</name>
</gene>
<protein>
    <submittedName>
        <fullName evidence="1">Uncharacterized protein</fullName>
    </submittedName>
</protein>
<organism evidence="1 2">
    <name type="scientific">Pleomassaria siparia CBS 279.74</name>
    <dbReference type="NCBI Taxonomy" id="1314801"/>
    <lineage>
        <taxon>Eukaryota</taxon>
        <taxon>Fungi</taxon>
        <taxon>Dikarya</taxon>
        <taxon>Ascomycota</taxon>
        <taxon>Pezizomycotina</taxon>
        <taxon>Dothideomycetes</taxon>
        <taxon>Pleosporomycetidae</taxon>
        <taxon>Pleosporales</taxon>
        <taxon>Pleomassariaceae</taxon>
        <taxon>Pleomassaria</taxon>
    </lineage>
</organism>
<dbReference type="EMBL" id="MU005769">
    <property type="protein sequence ID" value="KAF2709872.1"/>
    <property type="molecule type" value="Genomic_DNA"/>
</dbReference>
<sequence>MSLIVLGRNGNSSPVYSYVSAQLASWIAEGLIEVNRVGNVLGMPKRCRSVVVYLLAFCATFVATACSERGPKCTWNILYSIT</sequence>
<evidence type="ECO:0000313" key="1">
    <source>
        <dbReference type="EMBL" id="KAF2709872.1"/>
    </source>
</evidence>
<evidence type="ECO:0000313" key="2">
    <source>
        <dbReference type="Proteomes" id="UP000799428"/>
    </source>
</evidence>
<dbReference type="AlphaFoldDB" id="A0A6G1KBN0"/>
<keyword evidence="2" id="KW-1185">Reference proteome</keyword>
<reference evidence="1" key="1">
    <citation type="journal article" date="2020" name="Stud. Mycol.">
        <title>101 Dothideomycetes genomes: a test case for predicting lifestyles and emergence of pathogens.</title>
        <authorList>
            <person name="Haridas S."/>
            <person name="Albert R."/>
            <person name="Binder M."/>
            <person name="Bloem J."/>
            <person name="Labutti K."/>
            <person name="Salamov A."/>
            <person name="Andreopoulos B."/>
            <person name="Baker S."/>
            <person name="Barry K."/>
            <person name="Bills G."/>
            <person name="Bluhm B."/>
            <person name="Cannon C."/>
            <person name="Castanera R."/>
            <person name="Culley D."/>
            <person name="Daum C."/>
            <person name="Ezra D."/>
            <person name="Gonzalez J."/>
            <person name="Henrissat B."/>
            <person name="Kuo A."/>
            <person name="Liang C."/>
            <person name="Lipzen A."/>
            <person name="Lutzoni F."/>
            <person name="Magnuson J."/>
            <person name="Mondo S."/>
            <person name="Nolan M."/>
            <person name="Ohm R."/>
            <person name="Pangilinan J."/>
            <person name="Park H.-J."/>
            <person name="Ramirez L."/>
            <person name="Alfaro M."/>
            <person name="Sun H."/>
            <person name="Tritt A."/>
            <person name="Yoshinaga Y."/>
            <person name="Zwiers L.-H."/>
            <person name="Turgeon B."/>
            <person name="Goodwin S."/>
            <person name="Spatafora J."/>
            <person name="Crous P."/>
            <person name="Grigoriev I."/>
        </authorList>
    </citation>
    <scope>NUCLEOTIDE SEQUENCE</scope>
    <source>
        <strain evidence="1">CBS 279.74</strain>
    </source>
</reference>
<dbReference type="Proteomes" id="UP000799428">
    <property type="component" value="Unassembled WGS sequence"/>
</dbReference>
<name>A0A6G1KBN0_9PLEO</name>